<keyword evidence="6" id="KW-1185">Reference proteome</keyword>
<feature type="domain" description="Alanyl-transfer RNA synthetases family profile" evidence="4">
    <location>
        <begin position="1"/>
        <end position="79"/>
    </location>
</feature>
<dbReference type="InterPro" id="IPR012947">
    <property type="entry name" value="tRNA_SAD"/>
</dbReference>
<dbReference type="PANTHER" id="PTHR11777">
    <property type="entry name" value="ALANYL-TRNA SYNTHETASE"/>
    <property type="match status" value="1"/>
</dbReference>
<dbReference type="GO" id="GO:0005524">
    <property type="term" value="F:ATP binding"/>
    <property type="evidence" value="ECO:0007669"/>
    <property type="project" value="InterPro"/>
</dbReference>
<dbReference type="InterPro" id="IPR018163">
    <property type="entry name" value="Thr/Ala-tRNA-synth_IIc_edit"/>
</dbReference>
<reference evidence="5 6" key="1">
    <citation type="submission" date="2024-01" db="EMBL/GenBank/DDBJ databases">
        <title>A telomere-to-telomere, gap-free genome of sweet tea (Lithocarpus litseifolius).</title>
        <authorList>
            <person name="Zhou J."/>
        </authorList>
    </citation>
    <scope>NUCLEOTIDE SEQUENCE [LARGE SCALE GENOMIC DNA]</scope>
    <source>
        <strain evidence="5">Zhou-2022a</strain>
        <tissue evidence="5">Leaf</tissue>
    </source>
</reference>
<dbReference type="InterPro" id="IPR050058">
    <property type="entry name" value="Ala-tRNA_ligase"/>
</dbReference>
<comment type="caution">
    <text evidence="5">The sequence shown here is derived from an EMBL/GenBank/DDBJ whole genome shotgun (WGS) entry which is preliminary data.</text>
</comment>
<feature type="coiled-coil region" evidence="2">
    <location>
        <begin position="95"/>
        <end position="129"/>
    </location>
</feature>
<evidence type="ECO:0000313" key="6">
    <source>
        <dbReference type="Proteomes" id="UP001459277"/>
    </source>
</evidence>
<dbReference type="GO" id="GO:0006419">
    <property type="term" value="P:alanyl-tRNA aminoacylation"/>
    <property type="evidence" value="ECO:0007669"/>
    <property type="project" value="InterPro"/>
</dbReference>
<evidence type="ECO:0000256" key="2">
    <source>
        <dbReference type="SAM" id="Coils"/>
    </source>
</evidence>
<dbReference type="AlphaFoldDB" id="A0AAW2BQK8"/>
<dbReference type="Gene3D" id="3.30.54.20">
    <property type="match status" value="1"/>
</dbReference>
<evidence type="ECO:0000256" key="1">
    <source>
        <dbReference type="ARBA" id="ARBA00001947"/>
    </source>
</evidence>
<evidence type="ECO:0000259" key="4">
    <source>
        <dbReference type="PROSITE" id="PS50860"/>
    </source>
</evidence>
<dbReference type="GO" id="GO:0005829">
    <property type="term" value="C:cytosol"/>
    <property type="evidence" value="ECO:0007669"/>
    <property type="project" value="TreeGrafter"/>
</dbReference>
<dbReference type="Proteomes" id="UP001459277">
    <property type="component" value="Unassembled WGS sequence"/>
</dbReference>
<dbReference type="Gene3D" id="6.10.250.550">
    <property type="match status" value="1"/>
</dbReference>
<proteinExistence type="predicted"/>
<evidence type="ECO:0000313" key="5">
    <source>
        <dbReference type="EMBL" id="KAK9987566.1"/>
    </source>
</evidence>
<dbReference type="FunFam" id="3.30.54.20:FF:000001">
    <property type="entry name" value="Alanine--tRNA ligase"/>
    <property type="match status" value="1"/>
</dbReference>
<dbReference type="GO" id="GO:0004813">
    <property type="term" value="F:alanine-tRNA ligase activity"/>
    <property type="evidence" value="ECO:0007669"/>
    <property type="project" value="InterPro"/>
</dbReference>
<keyword evidence="2" id="KW-0175">Coiled coil</keyword>
<dbReference type="Pfam" id="PF07973">
    <property type="entry name" value="tRNA_SAD"/>
    <property type="match status" value="1"/>
</dbReference>
<dbReference type="Gene3D" id="3.30.980.10">
    <property type="entry name" value="Threonyl-trna Synthetase, Chain A, domain 2"/>
    <property type="match status" value="1"/>
</dbReference>
<dbReference type="GO" id="GO:0002161">
    <property type="term" value="F:aminoacyl-tRNA deacylase activity"/>
    <property type="evidence" value="ECO:0007669"/>
    <property type="project" value="TreeGrafter"/>
</dbReference>
<dbReference type="PROSITE" id="PS50860">
    <property type="entry name" value="AA_TRNA_LIGASE_II_ALA"/>
    <property type="match status" value="1"/>
</dbReference>
<protein>
    <recommendedName>
        <fullName evidence="4">Alanyl-transfer RNA synthetases family profile domain-containing protein</fullName>
    </recommendedName>
</protein>
<comment type="cofactor">
    <cofactor evidence="1">
        <name>Zn(2+)</name>
        <dbReference type="ChEBI" id="CHEBI:29105"/>
    </cofactor>
</comment>
<dbReference type="EMBL" id="JAZDWU010000010">
    <property type="protein sequence ID" value="KAK9987566.1"/>
    <property type="molecule type" value="Genomic_DNA"/>
</dbReference>
<dbReference type="SMART" id="SM00863">
    <property type="entry name" value="tRNA_SAD"/>
    <property type="match status" value="1"/>
</dbReference>
<organism evidence="5 6">
    <name type="scientific">Lithocarpus litseifolius</name>
    <dbReference type="NCBI Taxonomy" id="425828"/>
    <lineage>
        <taxon>Eukaryota</taxon>
        <taxon>Viridiplantae</taxon>
        <taxon>Streptophyta</taxon>
        <taxon>Embryophyta</taxon>
        <taxon>Tracheophyta</taxon>
        <taxon>Spermatophyta</taxon>
        <taxon>Magnoliopsida</taxon>
        <taxon>eudicotyledons</taxon>
        <taxon>Gunneridae</taxon>
        <taxon>Pentapetalae</taxon>
        <taxon>rosids</taxon>
        <taxon>fabids</taxon>
        <taxon>Fagales</taxon>
        <taxon>Fagaceae</taxon>
        <taxon>Lithocarpus</taxon>
    </lineage>
</organism>
<sequence length="232" mass="25871">MLLADAKKAGAIAMFGEKYGEMVRVVEVPSVSMELCGGTHVSNISEIRGFKIISEQGIASGIRHIEAVAGEAFIEYVNARDYHMKNLCSTLKVKAEDVTTRVEILLEELRMARNEVSTLRAKAAEYKASIIASNAFPVGASNKIRQVIHERKQVNPLENLLTSKSLLCKYREAYTTYNDHGEKRKDRNLTGCDRNWQSLIKIEYEGFPSKPTQGRESKFSKEAAACQHQSGV</sequence>
<dbReference type="SUPFAM" id="SSF55186">
    <property type="entry name" value="ThrRS/AlaRS common domain"/>
    <property type="match status" value="1"/>
</dbReference>
<dbReference type="InterPro" id="IPR018165">
    <property type="entry name" value="Ala-tRNA-synth_IIc_core"/>
</dbReference>
<accession>A0AAW2BQK8</accession>
<gene>
    <name evidence="5" type="ORF">SO802_027805</name>
</gene>
<dbReference type="PANTHER" id="PTHR11777:SF9">
    <property type="entry name" value="ALANINE--TRNA LIGASE, CYTOPLASMIC"/>
    <property type="match status" value="1"/>
</dbReference>
<feature type="region of interest" description="Disordered" evidence="3">
    <location>
        <begin position="207"/>
        <end position="232"/>
    </location>
</feature>
<name>A0AAW2BQK8_9ROSI</name>
<evidence type="ECO:0000256" key="3">
    <source>
        <dbReference type="SAM" id="MobiDB-lite"/>
    </source>
</evidence>
<dbReference type="GO" id="GO:0003676">
    <property type="term" value="F:nucleic acid binding"/>
    <property type="evidence" value="ECO:0007669"/>
    <property type="project" value="InterPro"/>
</dbReference>